<feature type="domain" description="Serine aminopeptidase S33" evidence="1">
    <location>
        <begin position="56"/>
        <end position="162"/>
    </location>
</feature>
<sequence length="312" mass="35728">MLETPDTMNESPDYILFAQHGWADTNEGISQLAVALASPKAEVICPNLGWLKTWLRIKDLIEIVEQNNQEILLKYPDTPWRIIGHSMGGLIWLEVLNQHPEWWSKVESLVLIASPVGGSDLARMIDPLQIGLGIAKDLGKNRRWMAEKIAKVIPTLSIAGNINYGSDGTIPVESTKFSWGHCICLDRLSHVQLKNDPQLVEVIQSFWQKSPTPVELQENFTTKLINRLHLIPGMTDAHQRDFEKAKIYMLFENRVSIRLWQTPMNVLYLFLANHREECLYSGLVGWVHAEELKKALEEIHQDYYEFVIHGLE</sequence>
<protein>
    <submittedName>
        <fullName evidence="2">Cobinamide adenosyltransferase</fullName>
    </submittedName>
</protein>
<evidence type="ECO:0000259" key="1">
    <source>
        <dbReference type="Pfam" id="PF12146"/>
    </source>
</evidence>
<dbReference type="InterPro" id="IPR022742">
    <property type="entry name" value="Hydrolase_4"/>
</dbReference>
<keyword evidence="3" id="KW-1185">Reference proteome</keyword>
<dbReference type="InterPro" id="IPR029058">
    <property type="entry name" value="AB_hydrolase_fold"/>
</dbReference>
<name>A0A401IEW2_APHSA</name>
<comment type="caution">
    <text evidence="2">The sequence shown here is derived from an EMBL/GenBank/DDBJ whole genome shotgun (WGS) entry which is preliminary data.</text>
</comment>
<gene>
    <name evidence="2" type="ORF">AsFPU1_1227</name>
</gene>
<keyword evidence="2" id="KW-0808">Transferase</keyword>
<dbReference type="AlphaFoldDB" id="A0A401IEW2"/>
<dbReference type="SUPFAM" id="SSF53474">
    <property type="entry name" value="alpha/beta-Hydrolases"/>
    <property type="match status" value="1"/>
</dbReference>
<organism evidence="2 3">
    <name type="scientific">Aphanothece sacrum FPU1</name>
    <dbReference type="NCBI Taxonomy" id="1920663"/>
    <lineage>
        <taxon>Bacteria</taxon>
        <taxon>Bacillati</taxon>
        <taxon>Cyanobacteriota</taxon>
        <taxon>Cyanophyceae</taxon>
        <taxon>Oscillatoriophycideae</taxon>
        <taxon>Chroococcales</taxon>
        <taxon>Aphanothecaceae</taxon>
        <taxon>Aphanothece</taxon>
    </lineage>
</organism>
<dbReference type="PANTHER" id="PTHR37946:SF1">
    <property type="entry name" value="SLL1969 PROTEIN"/>
    <property type="match status" value="1"/>
</dbReference>
<dbReference type="GO" id="GO:0016740">
    <property type="term" value="F:transferase activity"/>
    <property type="evidence" value="ECO:0007669"/>
    <property type="project" value="UniProtKB-KW"/>
</dbReference>
<dbReference type="EMBL" id="BDQK01000005">
    <property type="protein sequence ID" value="GBF79827.1"/>
    <property type="molecule type" value="Genomic_DNA"/>
</dbReference>
<evidence type="ECO:0000313" key="3">
    <source>
        <dbReference type="Proteomes" id="UP000287247"/>
    </source>
</evidence>
<dbReference type="Proteomes" id="UP000287247">
    <property type="component" value="Unassembled WGS sequence"/>
</dbReference>
<proteinExistence type="predicted"/>
<accession>A0A401IEW2</accession>
<reference evidence="3" key="1">
    <citation type="submission" date="2017-05" db="EMBL/GenBank/DDBJ databases">
        <title>Physiological properties and genetic analysis related to exopolysaccharide production of fresh-water unicellular cyanobacterium Aphanothece sacrum, Suizenji Nori, that has been cultured as a food source in Japan.</title>
        <authorList>
            <person name="Kanesaki Y."/>
            <person name="Yoshikawa S."/>
            <person name="Ohki K."/>
        </authorList>
    </citation>
    <scope>NUCLEOTIDE SEQUENCE [LARGE SCALE GENOMIC DNA]</scope>
    <source>
        <strain evidence="3">FPU1</strain>
    </source>
</reference>
<dbReference type="Gene3D" id="3.40.50.1820">
    <property type="entry name" value="alpha/beta hydrolase"/>
    <property type="match status" value="1"/>
</dbReference>
<dbReference type="Pfam" id="PF12146">
    <property type="entry name" value="Hydrolase_4"/>
    <property type="match status" value="1"/>
</dbReference>
<evidence type="ECO:0000313" key="2">
    <source>
        <dbReference type="EMBL" id="GBF79827.1"/>
    </source>
</evidence>
<dbReference type="PANTHER" id="PTHR37946">
    <property type="entry name" value="SLL1969 PROTEIN"/>
    <property type="match status" value="1"/>
</dbReference>